<evidence type="ECO:0000256" key="5">
    <source>
        <dbReference type="SAM" id="MobiDB-lite"/>
    </source>
</evidence>
<dbReference type="Gene3D" id="3.30.1330.60">
    <property type="entry name" value="OmpA-like domain"/>
    <property type="match status" value="1"/>
</dbReference>
<name>A0A3D9LFW9_MARFU</name>
<dbReference type="SUPFAM" id="SSF82171">
    <property type="entry name" value="DPP6 N-terminal domain-like"/>
    <property type="match status" value="1"/>
</dbReference>
<dbReference type="Pfam" id="PF00691">
    <property type="entry name" value="OmpA"/>
    <property type="match status" value="1"/>
</dbReference>
<dbReference type="SUPFAM" id="SSF103088">
    <property type="entry name" value="OmpA-like"/>
    <property type="match status" value="1"/>
</dbReference>
<proteinExistence type="predicted"/>
<feature type="domain" description="OmpA-like" evidence="6">
    <location>
        <begin position="524"/>
        <end position="640"/>
    </location>
</feature>
<dbReference type="RefSeq" id="WP_115866082.1">
    <property type="nucleotide sequence ID" value="NZ_QREG01000001.1"/>
</dbReference>
<dbReference type="InterPro" id="IPR011659">
    <property type="entry name" value="WD40"/>
</dbReference>
<organism evidence="7 8">
    <name type="scientific">Marinoscillum furvescens DSM 4134</name>
    <dbReference type="NCBI Taxonomy" id="1122208"/>
    <lineage>
        <taxon>Bacteria</taxon>
        <taxon>Pseudomonadati</taxon>
        <taxon>Bacteroidota</taxon>
        <taxon>Cytophagia</taxon>
        <taxon>Cytophagales</taxon>
        <taxon>Reichenbachiellaceae</taxon>
        <taxon>Marinoscillum</taxon>
    </lineage>
</organism>
<dbReference type="PANTHER" id="PTHR30329">
    <property type="entry name" value="STATOR ELEMENT OF FLAGELLAR MOTOR COMPLEX"/>
    <property type="match status" value="1"/>
</dbReference>
<dbReference type="Proteomes" id="UP000256779">
    <property type="component" value="Unassembled WGS sequence"/>
</dbReference>
<dbReference type="EMBL" id="QREG01000001">
    <property type="protein sequence ID" value="REE05560.1"/>
    <property type="molecule type" value="Genomic_DNA"/>
</dbReference>
<dbReference type="Pfam" id="PF07676">
    <property type="entry name" value="PD40"/>
    <property type="match status" value="1"/>
</dbReference>
<dbReference type="CDD" id="cd07185">
    <property type="entry name" value="OmpA_C-like"/>
    <property type="match status" value="1"/>
</dbReference>
<dbReference type="AlphaFoldDB" id="A0A3D9LFW9"/>
<evidence type="ECO:0000313" key="7">
    <source>
        <dbReference type="EMBL" id="REE05560.1"/>
    </source>
</evidence>
<evidence type="ECO:0000256" key="1">
    <source>
        <dbReference type="ARBA" id="ARBA00004442"/>
    </source>
</evidence>
<dbReference type="GO" id="GO:0009279">
    <property type="term" value="C:cell outer membrane"/>
    <property type="evidence" value="ECO:0007669"/>
    <property type="project" value="UniProtKB-SubCell"/>
</dbReference>
<keyword evidence="3" id="KW-0998">Cell outer membrane</keyword>
<dbReference type="InterPro" id="IPR036737">
    <property type="entry name" value="OmpA-like_sf"/>
</dbReference>
<sequence length="640" mass="72626">MKRIFLLAAVVFIAQTTLALSKGQLLKKIEEAFYKEDFSEVLDLSVNLEKEHANATEHLYYKNIAAHLTTNRGGDLDDVLKFESTFGKTDIFYNYWVGRIHLYRYEFDEAEKRLRAFLKIDNYTNPVIEEEARMMIEMIKKARPYYENPDDYEIEMLPAGVNSDYSEISPAFFNGHNELIFASDRNPKDSHHPADKYSIYHSFKNGDKWSEPTVIENLGEFEYENAKVEIIDNSQRLYTFSASNGSLLYSEYKNDSWTAPVEFDTKIRSKHIESHFFINDSEDKIFFVSGNRRDKEIWFTELKDGNWTEPGPVPGAVNSAFDEESPFLSHKGDVLYFSSNRPESMGGYDVFMSKYDEKLGVWGPAENMGFPINTIDNDINFEVTPSDQSGYMSSDRLHGVGEYDIYYFHKITKIPLRGRIVSADGQPVNGAVVKFHPVSYQDEAFMGETDADGNFEVMIPNKDDFRAEVLLGSDQLHEENYTSYVPNDGLYLSKDFTVTLPTTPTEEKDYTEIYEGEPSEKGEAKPALTGVISKVYFAFNSYELSAAAKSELKAIAKTLSTDSNIEVVLEGHSDNIGPEAINLTLSEQRARAAKKFLITQGIAADRISIKGFGESKPAAPNDTEEEGRALNRRAEIRVAD</sequence>
<comment type="subcellular location">
    <subcellularLocation>
        <location evidence="1">Cell outer membrane</location>
    </subcellularLocation>
</comment>
<dbReference type="OrthoDB" id="1488841at2"/>
<reference evidence="7 8" key="1">
    <citation type="submission" date="2018-07" db="EMBL/GenBank/DDBJ databases">
        <title>Genomic Encyclopedia of Type Strains, Phase IV (KMG-IV): sequencing the most valuable type-strain genomes for metagenomic binning, comparative biology and taxonomic classification.</title>
        <authorList>
            <person name="Goeker M."/>
        </authorList>
    </citation>
    <scope>NUCLEOTIDE SEQUENCE [LARGE SCALE GENOMIC DNA]</scope>
    <source>
        <strain evidence="7 8">DSM 4134</strain>
    </source>
</reference>
<evidence type="ECO:0000256" key="3">
    <source>
        <dbReference type="ARBA" id="ARBA00023237"/>
    </source>
</evidence>
<keyword evidence="2 4" id="KW-0472">Membrane</keyword>
<comment type="caution">
    <text evidence="7">The sequence shown here is derived from an EMBL/GenBank/DDBJ whole genome shotgun (WGS) entry which is preliminary data.</text>
</comment>
<accession>A0A3D9LFW9</accession>
<dbReference type="InterPro" id="IPR006664">
    <property type="entry name" value="OMP_bac"/>
</dbReference>
<keyword evidence="8" id="KW-1185">Reference proteome</keyword>
<feature type="region of interest" description="Disordered" evidence="5">
    <location>
        <begin position="613"/>
        <end position="640"/>
    </location>
</feature>
<evidence type="ECO:0000256" key="4">
    <source>
        <dbReference type="PROSITE-ProRule" id="PRU00473"/>
    </source>
</evidence>
<feature type="compositionally biased region" description="Basic and acidic residues" evidence="5">
    <location>
        <begin position="626"/>
        <end position="640"/>
    </location>
</feature>
<dbReference type="InterPro" id="IPR050330">
    <property type="entry name" value="Bact_OuterMem_StrucFunc"/>
</dbReference>
<evidence type="ECO:0000313" key="8">
    <source>
        <dbReference type="Proteomes" id="UP000256779"/>
    </source>
</evidence>
<gene>
    <name evidence="7" type="ORF">C7460_10176</name>
</gene>
<dbReference type="PANTHER" id="PTHR30329:SF21">
    <property type="entry name" value="LIPOPROTEIN YIAD-RELATED"/>
    <property type="match status" value="1"/>
</dbReference>
<dbReference type="PRINTS" id="PR01021">
    <property type="entry name" value="OMPADOMAIN"/>
</dbReference>
<evidence type="ECO:0000259" key="6">
    <source>
        <dbReference type="PROSITE" id="PS51123"/>
    </source>
</evidence>
<evidence type="ECO:0000256" key="2">
    <source>
        <dbReference type="ARBA" id="ARBA00023136"/>
    </source>
</evidence>
<dbReference type="InterPro" id="IPR006665">
    <property type="entry name" value="OmpA-like"/>
</dbReference>
<protein>
    <submittedName>
        <fullName evidence="7">Outer membrane protein OmpA-like peptidoglycan-associated protein</fullName>
    </submittedName>
</protein>
<dbReference type="PROSITE" id="PS51123">
    <property type="entry name" value="OMPA_2"/>
    <property type="match status" value="1"/>
</dbReference>
<dbReference type="SUPFAM" id="SSF49464">
    <property type="entry name" value="Carboxypeptidase regulatory domain-like"/>
    <property type="match status" value="1"/>
</dbReference>
<dbReference type="InterPro" id="IPR008969">
    <property type="entry name" value="CarboxyPept-like_regulatory"/>
</dbReference>